<accession>A0ABR8HF48</accession>
<dbReference type="InterPro" id="IPR041679">
    <property type="entry name" value="DNA2/NAM7-like_C"/>
</dbReference>
<keyword evidence="1" id="KW-0175">Coiled coil</keyword>
<dbReference type="PANTHER" id="PTHR10887">
    <property type="entry name" value="DNA2/NAM7 HELICASE FAMILY"/>
    <property type="match status" value="1"/>
</dbReference>
<proteinExistence type="predicted"/>
<dbReference type="InterPro" id="IPR011335">
    <property type="entry name" value="Restrct_endonuc-II-like"/>
</dbReference>
<dbReference type="SUPFAM" id="SSF52540">
    <property type="entry name" value="P-loop containing nucleoside triphosphate hydrolases"/>
    <property type="match status" value="1"/>
</dbReference>
<gene>
    <name evidence="3" type="ORF">H6G94_24180</name>
</gene>
<dbReference type="InterPro" id="IPR049468">
    <property type="entry name" value="Restrct_endonuc-II-like_dom"/>
</dbReference>
<dbReference type="Gene3D" id="3.40.50.300">
    <property type="entry name" value="P-loop containing nucleotide triphosphate hydrolases"/>
    <property type="match status" value="3"/>
</dbReference>
<evidence type="ECO:0000259" key="2">
    <source>
        <dbReference type="SMART" id="SM00952"/>
    </source>
</evidence>
<sequence length="1332" mass="155037">MSISEPQKIEDKINYWKKKLIGESNKNPLVDLRQNQKRLVPLLRDASFLYSHFTGDELESLPISELEPKQTDEDPLKLLDELRKEAKSTIEEKGFNSLFLVINALTWFNPENTHEKYVSPILLIPVRLEKIGRKLLDFTLHPIDDDIAVNFTLVNRLRDYGITLPDSDRVKESSYEDFFNEVRSAISKQPNWEVQETAHITLFPDAKAAMIQDLEQNQEKIANHPILQELALGRTSGNVNNTSILQEKELDQIDPSLIYQIRDADSSQQVVIEAVKAGSNCVVQGPPGTGKSQTIVNIITELIGQDKKVLVVAEKQTALEVVFKRLKESKLENLCLNLHHEVTKKAKDLFNQLVQTYDELSESNEAQQEDWEIFFKPLRDYRKVLNDHVKGLHDKKQPLNQSAFKLYGEILRLDREEIPQLEFNLSNLQDWSETRLFDAKKLLEELGQFEAIFRGRQKTLWSSSPVKYPWSSAIYQDLRVNLDNLSSGIKLAQNTVSSLLQLLNINETIENLYDLEELQPAVNYILNAPSNIETWSFSTDLDDLARLYLNLEKDIRDYRSINSDLNSKYVRDFFAFDLLKISEIFARRFTGIFRFIKPAYWKWLLYDKRRERQRLIALRQDHKHISEQELMADIEDALKRQNILIKLQDRNYQARQVFGSSFEKEITDLQSIQQGLKWLENLNKNRLLNKETVAAVLNSREHYQKLEELLNDLQLALSQIQEGCKFLNKHFPKERLTALDVLKRTPLNEIEDFRRQAYDELDLFQQWLDYQEILDKLEAIGTKEFLAKLRDTDILPDKWYSVLRKGFYVNWLRHIHFDNSELRNFSQNLHEQRINEFSEKDKQQYEVAINRLKQLHTQRCQDCLKQPEAQEQVSNLKGEIKKKSRQQNIRQFIKKNAQIVTTIKPCWLMSPLGVCQYVDADAVEFDVVIFDEASQVRTENAVSSIMRAKQLIVVGDSKQLPPTAYFESAGADDSDDEEEEVYENLLDECSKLSIMITRTLSWHYRSQDESLIAFSNQEFYNSKLISFPNPAKDASRGVYFHPVEGGIYANRENIGEAEEVAKLTVQHYQQNSQQSLGIITSSKQQAKAIKEQLKQISIKHPEIEEFCQENSEKFFVKSIDDVQGDERDVIFLSFGFGFDNKNPGKLNHNFGYFSKKQQDLGKRRLNVAITRARCKFVLVASINHNHISPEKGEQAALLKDYFAYVESGGQKLDEKGDDLSNLDLPFEEYISQVLTERGYLVKKRVGRSAYPIDLVVMDNSQPGKEESLLGIVCDGGTYSKYPTARDRDRLRQEVLEKLGWRIYKIWSREWERNREDQIKRLVEHIENLRNQK</sequence>
<name>A0ABR8HF48_NOSPU</name>
<dbReference type="Pfam" id="PF13087">
    <property type="entry name" value="AAA_12"/>
    <property type="match status" value="1"/>
</dbReference>
<organism evidence="3 4">
    <name type="scientific">Nostoc punctiforme FACHB-252</name>
    <dbReference type="NCBI Taxonomy" id="1357509"/>
    <lineage>
        <taxon>Bacteria</taxon>
        <taxon>Bacillati</taxon>
        <taxon>Cyanobacteriota</taxon>
        <taxon>Cyanophyceae</taxon>
        <taxon>Nostocales</taxon>
        <taxon>Nostocaceae</taxon>
        <taxon>Nostoc</taxon>
    </lineage>
</organism>
<dbReference type="Gene3D" id="3.40.960.10">
    <property type="entry name" value="VSR Endonuclease"/>
    <property type="match status" value="1"/>
</dbReference>
<dbReference type="EMBL" id="JACJTC010000018">
    <property type="protein sequence ID" value="MBD2614334.1"/>
    <property type="molecule type" value="Genomic_DNA"/>
</dbReference>
<dbReference type="SMART" id="SM00952">
    <property type="entry name" value="RAP"/>
    <property type="match status" value="1"/>
</dbReference>
<dbReference type="InterPro" id="IPR047187">
    <property type="entry name" value="SF1_C_Upf1"/>
</dbReference>
<keyword evidence="4" id="KW-1185">Reference proteome</keyword>
<dbReference type="InterPro" id="IPR027417">
    <property type="entry name" value="P-loop_NTPase"/>
</dbReference>
<dbReference type="Pfam" id="PF13195">
    <property type="entry name" value="DUF4011"/>
    <property type="match status" value="1"/>
</dbReference>
<feature type="domain" description="RAP" evidence="2">
    <location>
        <begin position="1271"/>
        <end position="1324"/>
    </location>
</feature>
<dbReference type="InterPro" id="IPR041677">
    <property type="entry name" value="DNA2/NAM7_AAA_11"/>
</dbReference>
<dbReference type="InterPro" id="IPR045055">
    <property type="entry name" value="DNA2/NAM7-like"/>
</dbReference>
<dbReference type="SUPFAM" id="SSF52980">
    <property type="entry name" value="Restriction endonuclease-like"/>
    <property type="match status" value="1"/>
</dbReference>
<dbReference type="InterPro" id="IPR013584">
    <property type="entry name" value="RAP"/>
</dbReference>
<evidence type="ECO:0000313" key="4">
    <source>
        <dbReference type="Proteomes" id="UP000606396"/>
    </source>
</evidence>
<dbReference type="InterPro" id="IPR025103">
    <property type="entry name" value="DUF4011"/>
</dbReference>
<dbReference type="Proteomes" id="UP000606396">
    <property type="component" value="Unassembled WGS sequence"/>
</dbReference>
<dbReference type="PANTHER" id="PTHR10887:SF530">
    <property type="entry name" value="SUPERFAMILY I DNA HELICASES"/>
    <property type="match status" value="1"/>
</dbReference>
<evidence type="ECO:0000313" key="3">
    <source>
        <dbReference type="EMBL" id="MBD2614334.1"/>
    </source>
</evidence>
<dbReference type="Pfam" id="PF18741">
    <property type="entry name" value="MTES_1575"/>
    <property type="match status" value="1"/>
</dbReference>
<dbReference type="Pfam" id="PF13086">
    <property type="entry name" value="AAA_11"/>
    <property type="match status" value="2"/>
</dbReference>
<dbReference type="RefSeq" id="WP_190951337.1">
    <property type="nucleotide sequence ID" value="NZ_JACJTC010000018.1"/>
</dbReference>
<feature type="coiled-coil region" evidence="1">
    <location>
        <begin position="696"/>
        <end position="723"/>
    </location>
</feature>
<evidence type="ECO:0000256" key="1">
    <source>
        <dbReference type="SAM" id="Coils"/>
    </source>
</evidence>
<dbReference type="CDD" id="cd18808">
    <property type="entry name" value="SF1_C_Upf1"/>
    <property type="match status" value="1"/>
</dbReference>
<protein>
    <submittedName>
        <fullName evidence="3">DUF4011 domain-containing protein</fullName>
    </submittedName>
</protein>
<comment type="caution">
    <text evidence="3">The sequence shown here is derived from an EMBL/GenBank/DDBJ whole genome shotgun (WGS) entry which is preliminary data.</text>
</comment>
<reference evidence="3 4" key="1">
    <citation type="journal article" date="2020" name="ISME J.">
        <title>Comparative genomics reveals insights into cyanobacterial evolution and habitat adaptation.</title>
        <authorList>
            <person name="Chen M.Y."/>
            <person name="Teng W.K."/>
            <person name="Zhao L."/>
            <person name="Hu C.X."/>
            <person name="Zhou Y.K."/>
            <person name="Han B.P."/>
            <person name="Song L.R."/>
            <person name="Shu W.S."/>
        </authorList>
    </citation>
    <scope>NUCLEOTIDE SEQUENCE [LARGE SCALE GENOMIC DNA]</scope>
    <source>
        <strain evidence="3 4">FACHB-252</strain>
    </source>
</reference>